<comment type="subcellular location">
    <subcellularLocation>
        <location evidence="1 10">Cytoplasm</location>
    </subcellularLocation>
</comment>
<dbReference type="Proteomes" id="UP000295341">
    <property type="component" value="Unassembled WGS sequence"/>
</dbReference>
<dbReference type="EMBL" id="SOBT01000008">
    <property type="protein sequence ID" value="TDU30905.1"/>
    <property type="molecule type" value="Genomic_DNA"/>
</dbReference>
<comment type="similarity">
    <text evidence="2 10 12">Belongs to the GrpE family.</text>
</comment>
<dbReference type="Pfam" id="PF01025">
    <property type="entry name" value="GrpE"/>
    <property type="match status" value="1"/>
</dbReference>
<sequence>MDLKVWTVTHRSVNDMSGTPVPEEGSVTNDENAAARDEVADYATVVGRLAEAEAKAAAARDAQLRAVADLDNVRKRAEREITNASKYSSEKMLGELLGVADSLDLGLAAAAKPEAQIAALLEGMMLTQKQLLSVLEKNGVKQVDPRGELFNPEFHEAVTMVPSADLPPNHVVAVMQKGYRLYDRLLRPAMVMVSKAPPEGA</sequence>
<dbReference type="InterPro" id="IPR000740">
    <property type="entry name" value="GrpE"/>
</dbReference>
<dbReference type="NCBIfam" id="NF010737">
    <property type="entry name" value="PRK14139.1"/>
    <property type="match status" value="1"/>
</dbReference>
<dbReference type="Gene3D" id="2.30.22.10">
    <property type="entry name" value="Head domain of nucleotide exchange factor GrpE"/>
    <property type="match status" value="1"/>
</dbReference>
<keyword evidence="6 10" id="KW-0143">Chaperone</keyword>
<dbReference type="InterPro" id="IPR013805">
    <property type="entry name" value="GrpE_CC"/>
</dbReference>
<evidence type="ECO:0000256" key="10">
    <source>
        <dbReference type="HAMAP-Rule" id="MF_01151"/>
    </source>
</evidence>
<evidence type="ECO:0000256" key="3">
    <source>
        <dbReference type="ARBA" id="ARBA00011738"/>
    </source>
</evidence>
<accession>A0A4R7PA58</accession>
<evidence type="ECO:0000256" key="11">
    <source>
        <dbReference type="RuleBase" id="RU000639"/>
    </source>
</evidence>
<dbReference type="GO" id="GO:0006457">
    <property type="term" value="P:protein folding"/>
    <property type="evidence" value="ECO:0007669"/>
    <property type="project" value="InterPro"/>
</dbReference>
<keyword evidence="14" id="KW-1185">Reference proteome</keyword>
<dbReference type="HAMAP" id="MF_01151">
    <property type="entry name" value="GrpE"/>
    <property type="match status" value="1"/>
</dbReference>
<dbReference type="PANTHER" id="PTHR21237">
    <property type="entry name" value="GRPE PROTEIN"/>
    <property type="match status" value="1"/>
</dbReference>
<dbReference type="AlphaFoldDB" id="A0A4R7PA58"/>
<name>A0A4R7PA58_9GAMM</name>
<dbReference type="PROSITE" id="PS01071">
    <property type="entry name" value="GRPE"/>
    <property type="match status" value="1"/>
</dbReference>
<evidence type="ECO:0000256" key="5">
    <source>
        <dbReference type="ARBA" id="ARBA00023016"/>
    </source>
</evidence>
<dbReference type="GO" id="GO:0005829">
    <property type="term" value="C:cytosol"/>
    <property type="evidence" value="ECO:0007669"/>
    <property type="project" value="TreeGrafter"/>
</dbReference>
<evidence type="ECO:0000256" key="7">
    <source>
        <dbReference type="ARBA" id="ARBA00053401"/>
    </source>
</evidence>
<evidence type="ECO:0000256" key="9">
    <source>
        <dbReference type="ARBA" id="ARBA00076414"/>
    </source>
</evidence>
<dbReference type="Gene3D" id="3.90.20.20">
    <property type="match status" value="1"/>
</dbReference>
<evidence type="ECO:0000256" key="1">
    <source>
        <dbReference type="ARBA" id="ARBA00004496"/>
    </source>
</evidence>
<evidence type="ECO:0000256" key="4">
    <source>
        <dbReference type="ARBA" id="ARBA00022490"/>
    </source>
</evidence>
<comment type="subunit">
    <text evidence="3 10">Homodimer.</text>
</comment>
<protein>
    <recommendedName>
        <fullName evidence="8 10">Protein GrpE</fullName>
    </recommendedName>
    <alternativeName>
        <fullName evidence="9 10">HSP-70 cofactor</fullName>
    </alternativeName>
</protein>
<evidence type="ECO:0000313" key="13">
    <source>
        <dbReference type="EMBL" id="TDU30905.1"/>
    </source>
</evidence>
<keyword evidence="4 10" id="KW-0963">Cytoplasm</keyword>
<keyword evidence="5 10" id="KW-0346">Stress response</keyword>
<evidence type="ECO:0000256" key="8">
    <source>
        <dbReference type="ARBA" id="ARBA00072274"/>
    </source>
</evidence>
<organism evidence="13 14">
    <name type="scientific">Panacagrimonas perspica</name>
    <dbReference type="NCBI Taxonomy" id="381431"/>
    <lineage>
        <taxon>Bacteria</taxon>
        <taxon>Pseudomonadati</taxon>
        <taxon>Pseudomonadota</taxon>
        <taxon>Gammaproteobacteria</taxon>
        <taxon>Nevskiales</taxon>
        <taxon>Nevskiaceae</taxon>
        <taxon>Panacagrimonas</taxon>
    </lineage>
</organism>
<dbReference type="GO" id="GO:0051082">
    <property type="term" value="F:unfolded protein binding"/>
    <property type="evidence" value="ECO:0007669"/>
    <property type="project" value="TreeGrafter"/>
</dbReference>
<dbReference type="GO" id="GO:0051087">
    <property type="term" value="F:protein-folding chaperone binding"/>
    <property type="evidence" value="ECO:0007669"/>
    <property type="project" value="InterPro"/>
</dbReference>
<dbReference type="CDD" id="cd00446">
    <property type="entry name" value="GrpE"/>
    <property type="match status" value="1"/>
</dbReference>
<comment type="caution">
    <text evidence="13">The sequence shown here is derived from an EMBL/GenBank/DDBJ whole genome shotgun (WGS) entry which is preliminary data.</text>
</comment>
<evidence type="ECO:0000256" key="6">
    <source>
        <dbReference type="ARBA" id="ARBA00023186"/>
    </source>
</evidence>
<dbReference type="PRINTS" id="PR00773">
    <property type="entry name" value="GRPEPROTEIN"/>
</dbReference>
<evidence type="ECO:0000313" key="14">
    <source>
        <dbReference type="Proteomes" id="UP000295341"/>
    </source>
</evidence>
<dbReference type="FunFam" id="2.30.22.10:FF:000001">
    <property type="entry name" value="Protein GrpE"/>
    <property type="match status" value="1"/>
</dbReference>
<evidence type="ECO:0000256" key="2">
    <source>
        <dbReference type="ARBA" id="ARBA00009054"/>
    </source>
</evidence>
<dbReference type="SUPFAM" id="SSF51064">
    <property type="entry name" value="Head domain of nucleotide exchange factor GrpE"/>
    <property type="match status" value="1"/>
</dbReference>
<dbReference type="NCBIfam" id="NF010738">
    <property type="entry name" value="PRK14140.1"/>
    <property type="match status" value="1"/>
</dbReference>
<dbReference type="InterPro" id="IPR009012">
    <property type="entry name" value="GrpE_head"/>
</dbReference>
<dbReference type="PANTHER" id="PTHR21237:SF23">
    <property type="entry name" value="GRPE PROTEIN HOMOLOG, MITOCHONDRIAL"/>
    <property type="match status" value="1"/>
</dbReference>
<dbReference type="NCBIfam" id="NF010748">
    <property type="entry name" value="PRK14150.1"/>
    <property type="match status" value="1"/>
</dbReference>
<comment type="function">
    <text evidence="7 10 11">Participates actively in the response to hyperosmotic and heat shock by preventing the aggregation of stress-denatured proteins, in association with DnaK and GrpE. It is the nucleotide exchange factor for DnaK and may function as a thermosensor. Unfolded proteins bind initially to DnaJ; upon interaction with the DnaJ-bound protein, DnaK hydrolyzes its bound ATP, resulting in the formation of a stable complex. GrpE releases ADP from DnaK; ATP binding to DnaK triggers the release of the substrate protein, thus completing the reaction cycle. Several rounds of ATP-dependent interactions between DnaJ, DnaK and GrpE are required for fully efficient folding.</text>
</comment>
<gene>
    <name evidence="10" type="primary">grpE</name>
    <name evidence="13" type="ORF">DFR24_0262</name>
</gene>
<dbReference type="GO" id="GO:0042803">
    <property type="term" value="F:protein homodimerization activity"/>
    <property type="evidence" value="ECO:0007669"/>
    <property type="project" value="InterPro"/>
</dbReference>
<evidence type="ECO:0000256" key="12">
    <source>
        <dbReference type="RuleBase" id="RU004478"/>
    </source>
</evidence>
<proteinExistence type="inferred from homology"/>
<reference evidence="13 14" key="1">
    <citation type="submission" date="2019-03" db="EMBL/GenBank/DDBJ databases">
        <title>Genomic Encyclopedia of Type Strains, Phase IV (KMG-IV): sequencing the most valuable type-strain genomes for metagenomic binning, comparative biology and taxonomic classification.</title>
        <authorList>
            <person name="Goeker M."/>
        </authorList>
    </citation>
    <scope>NUCLEOTIDE SEQUENCE [LARGE SCALE GENOMIC DNA]</scope>
    <source>
        <strain evidence="13 14">DSM 26377</strain>
    </source>
</reference>
<dbReference type="SUPFAM" id="SSF58014">
    <property type="entry name" value="Coiled-coil domain of nucleotide exchange factor GrpE"/>
    <property type="match status" value="1"/>
</dbReference>
<dbReference type="GO" id="GO:0000774">
    <property type="term" value="F:adenyl-nucleotide exchange factor activity"/>
    <property type="evidence" value="ECO:0007669"/>
    <property type="project" value="InterPro"/>
</dbReference>